<sequence>MITAIIPAHNEGSRVGRAVAALRRQTRPPERVLVMSDASTDRTVEAALLAGAEVLLTVDNAHRTSGALNQALATVRLCPQDLVLAVDPAAELPPLFLESAVAALADRNVGAVAAPPALVRGGAVLIRWCALADVHAAYGHYYDEDPVLGHARLATELGAVGWQLAVPGAPAPASPAALPGEAGRARPAVVGPAVVGVAS</sequence>
<gene>
    <name evidence="2" type="ORF">GCM10011374_25170</name>
</gene>
<keyword evidence="3" id="KW-1185">Reference proteome</keyword>
<feature type="domain" description="Glycosyltransferase 2-like" evidence="1">
    <location>
        <begin position="4"/>
        <end position="116"/>
    </location>
</feature>
<dbReference type="PANTHER" id="PTHR43646:SF6">
    <property type="entry name" value="PRE-MYCOFACTOCIN GLYCOSYLTRANSFERASE"/>
    <property type="match status" value="1"/>
</dbReference>
<dbReference type="RefSeq" id="WP_188537727.1">
    <property type="nucleotide sequence ID" value="NZ_BMEQ01000013.1"/>
</dbReference>
<dbReference type="PANTHER" id="PTHR43646">
    <property type="entry name" value="GLYCOSYLTRANSFERASE"/>
    <property type="match status" value="1"/>
</dbReference>
<evidence type="ECO:0000313" key="3">
    <source>
        <dbReference type="Proteomes" id="UP000638848"/>
    </source>
</evidence>
<name>A0A917LW86_9MICC</name>
<dbReference type="EMBL" id="BMEQ01000013">
    <property type="protein sequence ID" value="GGG61165.1"/>
    <property type="molecule type" value="Genomic_DNA"/>
</dbReference>
<organism evidence="2 3">
    <name type="scientific">Kocuria dechangensis</name>
    <dbReference type="NCBI Taxonomy" id="1176249"/>
    <lineage>
        <taxon>Bacteria</taxon>
        <taxon>Bacillati</taxon>
        <taxon>Actinomycetota</taxon>
        <taxon>Actinomycetes</taxon>
        <taxon>Micrococcales</taxon>
        <taxon>Micrococcaceae</taxon>
        <taxon>Kocuria</taxon>
    </lineage>
</organism>
<dbReference type="Gene3D" id="3.90.550.10">
    <property type="entry name" value="Spore Coat Polysaccharide Biosynthesis Protein SpsA, Chain A"/>
    <property type="match status" value="1"/>
</dbReference>
<dbReference type="AlphaFoldDB" id="A0A917LW86"/>
<proteinExistence type="predicted"/>
<dbReference type="InterPro" id="IPR001173">
    <property type="entry name" value="Glyco_trans_2-like"/>
</dbReference>
<reference evidence="2" key="2">
    <citation type="submission" date="2020-09" db="EMBL/GenBank/DDBJ databases">
        <authorList>
            <person name="Sun Q."/>
            <person name="Zhou Y."/>
        </authorList>
    </citation>
    <scope>NUCLEOTIDE SEQUENCE</scope>
    <source>
        <strain evidence="2">CGMCC 1.12187</strain>
    </source>
</reference>
<dbReference type="InterPro" id="IPR029044">
    <property type="entry name" value="Nucleotide-diphossugar_trans"/>
</dbReference>
<evidence type="ECO:0000313" key="2">
    <source>
        <dbReference type="EMBL" id="GGG61165.1"/>
    </source>
</evidence>
<dbReference type="Pfam" id="PF00535">
    <property type="entry name" value="Glycos_transf_2"/>
    <property type="match status" value="1"/>
</dbReference>
<accession>A0A917LW86</accession>
<dbReference type="Proteomes" id="UP000638848">
    <property type="component" value="Unassembled WGS sequence"/>
</dbReference>
<evidence type="ECO:0000259" key="1">
    <source>
        <dbReference type="Pfam" id="PF00535"/>
    </source>
</evidence>
<protein>
    <recommendedName>
        <fullName evidence="1">Glycosyltransferase 2-like domain-containing protein</fullName>
    </recommendedName>
</protein>
<dbReference type="SUPFAM" id="SSF53448">
    <property type="entry name" value="Nucleotide-diphospho-sugar transferases"/>
    <property type="match status" value="1"/>
</dbReference>
<comment type="caution">
    <text evidence="2">The sequence shown here is derived from an EMBL/GenBank/DDBJ whole genome shotgun (WGS) entry which is preliminary data.</text>
</comment>
<reference evidence="2" key="1">
    <citation type="journal article" date="2014" name="Int. J. Syst. Evol. Microbiol.">
        <title>Complete genome sequence of Corynebacterium casei LMG S-19264T (=DSM 44701T), isolated from a smear-ripened cheese.</title>
        <authorList>
            <consortium name="US DOE Joint Genome Institute (JGI-PGF)"/>
            <person name="Walter F."/>
            <person name="Albersmeier A."/>
            <person name="Kalinowski J."/>
            <person name="Ruckert C."/>
        </authorList>
    </citation>
    <scope>NUCLEOTIDE SEQUENCE</scope>
    <source>
        <strain evidence="2">CGMCC 1.12187</strain>
    </source>
</reference>